<evidence type="ECO:0000256" key="2">
    <source>
        <dbReference type="SAM" id="MobiDB-lite"/>
    </source>
</evidence>
<keyword evidence="1" id="KW-0175">Coiled coil</keyword>
<accession>A0A3P8TCB3</accession>
<dbReference type="STRING" id="161767.ENSAPEP00000022219"/>
<sequence length="95" mass="10572">YRTSTVDYSSYYSRTTAVLQQDYNDSMSGTSVSDVNDRLSALELRVQQQEDELTVMKAALADVLRRLAASEDSAATATKKQHGRKGTFRGSMRTI</sequence>
<reference evidence="3 4" key="1">
    <citation type="submission" date="2018-03" db="EMBL/GenBank/DDBJ databases">
        <title>Finding Nemo's genes: A chromosome-scale reference assembly of the genome of the orange clownfish Amphiprion percula.</title>
        <authorList>
            <person name="Lehmann R."/>
        </authorList>
    </citation>
    <scope>NUCLEOTIDE SEQUENCE</scope>
</reference>
<reference evidence="3" key="2">
    <citation type="submission" date="2025-08" db="UniProtKB">
        <authorList>
            <consortium name="Ensembl"/>
        </authorList>
    </citation>
    <scope>IDENTIFICATION</scope>
</reference>
<evidence type="ECO:0000256" key="1">
    <source>
        <dbReference type="SAM" id="Coils"/>
    </source>
</evidence>
<dbReference type="Proteomes" id="UP000265080">
    <property type="component" value="Chromosome 20"/>
</dbReference>
<name>A0A3P8TCB3_AMPPE</name>
<dbReference type="GeneTree" id="ENSGT00940000158434"/>
<proteinExistence type="predicted"/>
<dbReference type="CDD" id="cd21950">
    <property type="entry name" value="TD_EMAP4"/>
    <property type="match status" value="1"/>
</dbReference>
<feature type="coiled-coil region" evidence="1">
    <location>
        <begin position="32"/>
        <end position="66"/>
    </location>
</feature>
<dbReference type="Ensembl" id="ENSAPET00000022807.1">
    <property type="protein sequence ID" value="ENSAPEP00000022219.1"/>
    <property type="gene ID" value="ENSAPEG00000015836.1"/>
</dbReference>
<evidence type="ECO:0000313" key="3">
    <source>
        <dbReference type="Ensembl" id="ENSAPEP00000022219.1"/>
    </source>
</evidence>
<keyword evidence="4" id="KW-1185">Reference proteome</keyword>
<reference evidence="3" key="3">
    <citation type="submission" date="2025-09" db="UniProtKB">
        <authorList>
            <consortium name="Ensembl"/>
        </authorList>
    </citation>
    <scope>IDENTIFICATION</scope>
</reference>
<protein>
    <submittedName>
        <fullName evidence="3">Uncharacterized protein</fullName>
    </submittedName>
</protein>
<dbReference type="AlphaFoldDB" id="A0A3P8TCB3"/>
<organism evidence="3 4">
    <name type="scientific">Amphiprion percula</name>
    <name type="common">Orange clownfish</name>
    <name type="synonym">Lutjanus percula</name>
    <dbReference type="NCBI Taxonomy" id="161767"/>
    <lineage>
        <taxon>Eukaryota</taxon>
        <taxon>Metazoa</taxon>
        <taxon>Chordata</taxon>
        <taxon>Craniata</taxon>
        <taxon>Vertebrata</taxon>
        <taxon>Euteleostomi</taxon>
        <taxon>Actinopterygii</taxon>
        <taxon>Neopterygii</taxon>
        <taxon>Teleostei</taxon>
        <taxon>Neoteleostei</taxon>
        <taxon>Acanthomorphata</taxon>
        <taxon>Ovalentaria</taxon>
        <taxon>Pomacentridae</taxon>
        <taxon>Amphiprion</taxon>
    </lineage>
</organism>
<feature type="region of interest" description="Disordered" evidence="2">
    <location>
        <begin position="71"/>
        <end position="95"/>
    </location>
</feature>
<evidence type="ECO:0000313" key="4">
    <source>
        <dbReference type="Proteomes" id="UP000265080"/>
    </source>
</evidence>